<protein>
    <submittedName>
        <fullName evidence="1">Uncharacterized protein</fullName>
    </submittedName>
</protein>
<organism evidence="1 2">
    <name type="scientific">Kribbella steppae</name>
    <dbReference type="NCBI Taxonomy" id="2512223"/>
    <lineage>
        <taxon>Bacteria</taxon>
        <taxon>Bacillati</taxon>
        <taxon>Actinomycetota</taxon>
        <taxon>Actinomycetes</taxon>
        <taxon>Propionibacteriales</taxon>
        <taxon>Kribbellaceae</taxon>
        <taxon>Kribbella</taxon>
    </lineage>
</organism>
<dbReference type="Proteomes" id="UP000294508">
    <property type="component" value="Unassembled WGS sequence"/>
</dbReference>
<dbReference type="AlphaFoldDB" id="A0A4V2RZS0"/>
<keyword evidence="2" id="KW-1185">Reference proteome</keyword>
<reference evidence="1 2" key="1">
    <citation type="journal article" date="2015" name="Stand. Genomic Sci.">
        <title>Genomic Encyclopedia of Bacterial and Archaeal Type Strains, Phase III: the genomes of soil and plant-associated and newly described type strains.</title>
        <authorList>
            <person name="Whitman W.B."/>
            <person name="Woyke T."/>
            <person name="Klenk H.P."/>
            <person name="Zhou Y."/>
            <person name="Lilburn T.G."/>
            <person name="Beck B.J."/>
            <person name="De Vos P."/>
            <person name="Vandamme P."/>
            <person name="Eisen J.A."/>
            <person name="Garrity G."/>
            <person name="Hugenholtz P."/>
            <person name="Kyrpides N.C."/>
        </authorList>
    </citation>
    <scope>NUCLEOTIDE SEQUENCE [LARGE SCALE GENOMIC DNA]</scope>
    <source>
        <strain evidence="1 2">VKM Ac-2572</strain>
    </source>
</reference>
<gene>
    <name evidence="1" type="ORF">EV652_10672</name>
</gene>
<name>A0A4V2RZS0_9ACTN</name>
<evidence type="ECO:0000313" key="2">
    <source>
        <dbReference type="Proteomes" id="UP000294508"/>
    </source>
</evidence>
<dbReference type="EMBL" id="SLWN01000006">
    <property type="protein sequence ID" value="TCO28090.1"/>
    <property type="molecule type" value="Genomic_DNA"/>
</dbReference>
<evidence type="ECO:0000313" key="1">
    <source>
        <dbReference type="EMBL" id="TCO28090.1"/>
    </source>
</evidence>
<accession>A0A4V2RZS0</accession>
<sequence>MPTAYRLDDLTIAIVWAVANIDSAILADDSRLHSYQQSLSQYEESSASSATLSEVPKLNNVARQWLGSEFCARHIIRHLSRLTTEPFFWSREQRGEEAAAWLLWSHKLSYLRHTSTRYPKMRRGFCIPEHEVRSSARYERVLLLLAVALMEACGIEAQVVSEADLGEIEGFVLADDLIVANWLRGAGLWYVDTDAPSSRWATYRDVSNHTASKSVIDQPTSAGRIEALAAYLDVPWAWLATRCRELAAEGVDGLVHPRSRLLSTDGLMTAVRYVAYLNQPQNS</sequence>
<comment type="caution">
    <text evidence="1">The sequence shown here is derived from an EMBL/GenBank/DDBJ whole genome shotgun (WGS) entry which is preliminary data.</text>
</comment>
<proteinExistence type="predicted"/>